<evidence type="ECO:0000313" key="1">
    <source>
        <dbReference type="EMBL" id="KAF6763456.1"/>
    </source>
</evidence>
<organism evidence="1 2">
    <name type="scientific">Ephemerocybe angulata</name>
    <dbReference type="NCBI Taxonomy" id="980116"/>
    <lineage>
        <taxon>Eukaryota</taxon>
        <taxon>Fungi</taxon>
        <taxon>Dikarya</taxon>
        <taxon>Basidiomycota</taxon>
        <taxon>Agaricomycotina</taxon>
        <taxon>Agaricomycetes</taxon>
        <taxon>Agaricomycetidae</taxon>
        <taxon>Agaricales</taxon>
        <taxon>Agaricineae</taxon>
        <taxon>Psathyrellaceae</taxon>
        <taxon>Ephemerocybe</taxon>
    </lineage>
</organism>
<sequence>MHSTKHGRVACTGPVPGRYIYWRIHPVPSPTFIPNPCPSAFISLRDPHRCYVSRLPRPCCPSALTRSRTNQPIPYRPTTSPYRSLSPSCRASCEPHGCLDGWVVSATSRLIDRVVVQTAPDVWRWNLRLFSTFLPPFGNSMRGGREAIGA</sequence>
<dbReference type="Proteomes" id="UP000521943">
    <property type="component" value="Unassembled WGS sequence"/>
</dbReference>
<dbReference type="EMBL" id="JACGCI010000006">
    <property type="protein sequence ID" value="KAF6763456.1"/>
    <property type="molecule type" value="Genomic_DNA"/>
</dbReference>
<accession>A0A8H6IGL4</accession>
<proteinExistence type="predicted"/>
<name>A0A8H6IGL4_9AGAR</name>
<keyword evidence="2" id="KW-1185">Reference proteome</keyword>
<gene>
    <name evidence="1" type="ORF">DFP72DRAFT_875687</name>
</gene>
<dbReference type="AlphaFoldDB" id="A0A8H6IGL4"/>
<comment type="caution">
    <text evidence="1">The sequence shown here is derived from an EMBL/GenBank/DDBJ whole genome shotgun (WGS) entry which is preliminary data.</text>
</comment>
<protein>
    <submittedName>
        <fullName evidence="1">Uncharacterized protein</fullName>
    </submittedName>
</protein>
<evidence type="ECO:0000313" key="2">
    <source>
        <dbReference type="Proteomes" id="UP000521943"/>
    </source>
</evidence>
<reference evidence="1 2" key="1">
    <citation type="submission" date="2020-07" db="EMBL/GenBank/DDBJ databases">
        <title>Comparative genomics of pyrophilous fungi reveals a link between fire events and developmental genes.</title>
        <authorList>
            <consortium name="DOE Joint Genome Institute"/>
            <person name="Steindorff A.S."/>
            <person name="Carver A."/>
            <person name="Calhoun S."/>
            <person name="Stillman K."/>
            <person name="Liu H."/>
            <person name="Lipzen A."/>
            <person name="Pangilinan J."/>
            <person name="Labutti K."/>
            <person name="Bruns T.D."/>
            <person name="Grigoriev I.V."/>
        </authorList>
    </citation>
    <scope>NUCLEOTIDE SEQUENCE [LARGE SCALE GENOMIC DNA]</scope>
    <source>
        <strain evidence="1 2">CBS 144469</strain>
    </source>
</reference>